<evidence type="ECO:0000256" key="1">
    <source>
        <dbReference type="SAM" id="MobiDB-lite"/>
    </source>
</evidence>
<dbReference type="EMBL" id="JAKWFO010000005">
    <property type="protein sequence ID" value="KAI9635812.1"/>
    <property type="molecule type" value="Genomic_DNA"/>
</dbReference>
<comment type="caution">
    <text evidence="2">The sequence shown here is derived from an EMBL/GenBank/DDBJ whole genome shotgun (WGS) entry which is preliminary data.</text>
</comment>
<dbReference type="RefSeq" id="XP_052945589.1">
    <property type="nucleotide sequence ID" value="XM_053092963.1"/>
</dbReference>
<evidence type="ECO:0008006" key="4">
    <source>
        <dbReference type="Google" id="ProtNLM"/>
    </source>
</evidence>
<dbReference type="Proteomes" id="UP001164286">
    <property type="component" value="Unassembled WGS sequence"/>
</dbReference>
<accession>A0AA38H8J7</accession>
<protein>
    <recommendedName>
        <fullName evidence="4">GST N-terminal domain-containing protein</fullName>
    </recommendedName>
</protein>
<name>A0AA38H8J7_9TREE</name>
<gene>
    <name evidence="2" type="ORF">MKK02DRAFT_44508</name>
</gene>
<feature type="region of interest" description="Disordered" evidence="1">
    <location>
        <begin position="272"/>
        <end position="310"/>
    </location>
</feature>
<dbReference type="Gene3D" id="3.40.30.10">
    <property type="entry name" value="Glutaredoxin"/>
    <property type="match status" value="1"/>
</dbReference>
<evidence type="ECO:0000313" key="2">
    <source>
        <dbReference type="EMBL" id="KAI9635812.1"/>
    </source>
</evidence>
<reference evidence="2" key="1">
    <citation type="journal article" date="2022" name="G3 (Bethesda)">
        <title>High quality genome of the basidiomycete yeast Dioszegia hungarica PDD-24b-2 isolated from cloud water.</title>
        <authorList>
            <person name="Jarrige D."/>
            <person name="Haridas S."/>
            <person name="Bleykasten-Grosshans C."/>
            <person name="Joly M."/>
            <person name="Nadalig T."/>
            <person name="Sancelme M."/>
            <person name="Vuilleumier S."/>
            <person name="Grigoriev I.V."/>
            <person name="Amato P."/>
            <person name="Bringel F."/>
        </authorList>
    </citation>
    <scope>NUCLEOTIDE SEQUENCE</scope>
    <source>
        <strain evidence="2">PDD-24b-2</strain>
    </source>
</reference>
<evidence type="ECO:0000313" key="3">
    <source>
        <dbReference type="Proteomes" id="UP001164286"/>
    </source>
</evidence>
<sequence>MPTAADLPSSSLGRTPTTYADPEFILYDLWSPELQVCYNTEILYVRAVLNYKRIPYETVLLEHHEVEAYFSQRRIRFYPGKPTDSAYLSRMTCFSSLPVVQHVPSRRHIVGRSKIVQYLCTQYPSAPRLEGSSPSSTVTQPWNSALSLILRHFIFPREILFLSPQAALALRRYRDNQNETLLESKLWDDDYLWESIRQHLGDYNKALGKRALAGQPYLSTSGIHPSGADLDTAADLHQIFVFDRNAVAQIQRYPYIWNLYLSMEAFVRERREGEPGAKRVRASLKSDMNAMSLPRSTTPEGSPPSMMLKE</sequence>
<dbReference type="GeneID" id="77732168"/>
<proteinExistence type="predicted"/>
<organism evidence="2 3">
    <name type="scientific">Dioszegia hungarica</name>
    <dbReference type="NCBI Taxonomy" id="4972"/>
    <lineage>
        <taxon>Eukaryota</taxon>
        <taxon>Fungi</taxon>
        <taxon>Dikarya</taxon>
        <taxon>Basidiomycota</taxon>
        <taxon>Agaricomycotina</taxon>
        <taxon>Tremellomycetes</taxon>
        <taxon>Tremellales</taxon>
        <taxon>Bulleribasidiaceae</taxon>
        <taxon>Dioszegia</taxon>
    </lineage>
</organism>
<keyword evidence="3" id="KW-1185">Reference proteome</keyword>
<dbReference type="AlphaFoldDB" id="A0AA38H8J7"/>